<dbReference type="InterPro" id="IPR024361">
    <property type="entry name" value="BACON"/>
</dbReference>
<dbReference type="SMART" id="SM00060">
    <property type="entry name" value="FN3"/>
    <property type="match status" value="3"/>
</dbReference>
<gene>
    <name evidence="3" type="ORF">DWZ95_00700</name>
</gene>
<dbReference type="Gene3D" id="2.160.20.110">
    <property type="match status" value="1"/>
</dbReference>
<accession>A0A415NFQ4</accession>
<dbReference type="EMBL" id="QRPE01000001">
    <property type="protein sequence ID" value="RHL96579.1"/>
    <property type="molecule type" value="Genomic_DNA"/>
</dbReference>
<dbReference type="InterPro" id="IPR013783">
    <property type="entry name" value="Ig-like_fold"/>
</dbReference>
<evidence type="ECO:0000313" key="4">
    <source>
        <dbReference type="Proteomes" id="UP000285013"/>
    </source>
</evidence>
<dbReference type="InterPro" id="IPR003961">
    <property type="entry name" value="FN3_dom"/>
</dbReference>
<evidence type="ECO:0000256" key="1">
    <source>
        <dbReference type="ARBA" id="ARBA00022737"/>
    </source>
</evidence>
<dbReference type="PROSITE" id="PS51257">
    <property type="entry name" value="PROKAR_LIPOPROTEIN"/>
    <property type="match status" value="1"/>
</dbReference>
<dbReference type="InterPro" id="IPR050964">
    <property type="entry name" value="Striated_Muscle_Regulatory"/>
</dbReference>
<evidence type="ECO:0000259" key="2">
    <source>
        <dbReference type="PROSITE" id="PS50853"/>
    </source>
</evidence>
<dbReference type="PANTHER" id="PTHR13817:SF166">
    <property type="entry name" value="NEURONAL IGCAM-RELATED"/>
    <property type="match status" value="1"/>
</dbReference>
<feature type="domain" description="Fibronectin type-III" evidence="2">
    <location>
        <begin position="709"/>
        <end position="805"/>
    </location>
</feature>
<dbReference type="SUPFAM" id="SSF49265">
    <property type="entry name" value="Fibronectin type III"/>
    <property type="match status" value="2"/>
</dbReference>
<dbReference type="Proteomes" id="UP000285013">
    <property type="component" value="Unassembled WGS sequence"/>
</dbReference>
<sequence length="1134" mass="122145">MKKIILYILGCIFSSIGLLISCTSSEEDLYGSFSGIVTDADTKQPLNGVSVSITPQGETKVTGSDGAYTFLELAPTEYTVAYKRDGYEPDTKKVKIEAGISSRVDMVLTPLRPKLTVSTDILEFGEENTTLTLDITNTGKGILQWQITEDIEWLECKPLTGKTEKEVSSVVVTVSREGWPKGDYSRTFVFSSNGGSAVIKVNMSVSGCALQVSPQEIDLGETESSAKLTLTNKGNGSVNYEIKSSNDWICLSKTSGKVSTTDYMTVTVNRGSLAAGEYSGQITFIVGEETVIVPIKLIIPAKSCPMVSFDAVKNVAYNGAVLSGTIVSVGNTKITRYGFCWAQHTEPTVNDSFSNMGDCSIPMSFDGTITNLAANTKYHVRAYAENDEGISYSNEEAFTTTGIPVIPTVQTKEITNIKSNTASAGGFLSSLGNVTVISQHGHIWGTSDKLEVSKATKTELGKLEEPTAFSSEITDLNPNQKYYVCAYATNEKGTAYGETIQFTTSAADMVLTTNEVTDIIHNAATCGGTITNYGGRTVKECGVCWSLKEEAVSTNDWKVISKLEKDKWSCRLEGLDKETDYYARAYVQASDGALFYGPIRKFTTTQEVKLPSIAKVTITGIDTQGATLQSSVTDKGNSIITTCGFCWSTNANPTTENETLACETANAAFGAKLSGLKDGAKYYVRAYAINAMGIGYSEQAEFTTTAITVPIWGTASVLNIGRTRVNVSAALTSNGNAEITEMGVCWATHPESSVYDEKFVCQNGNSISTQVTGLQGTTTYYLRVYAQNAKGIAYSNEVSFTTTNSEVDVWDGVSADTKFAGGSGTENDPIVIESAAQLKLLADKVNSGTTYAGVYFKLASNIDLNNKEWTPIGNSKKPFMGILDGNKNSITNLKITNKANAGLLGMVQNAAILNLKVSGNIKCETKSAVSMLCGKAEIGTFIINNVETFGLIIGNENVGGLCGDFGYCELKMQNCINRCQISGNWSGGLLGYGGTSSNNKIMNCANYGDISGNAGLIGYWSSGTIFNCCNHSNVTGGCGLIYKTYNYTTIENSFWLNDISSNVGTEYSTNSSGRWKKTNCGYYTRNSTNCPIITMNSQDLIDALNEWVNNNDPTLYRKWIYKKDSEGKVCPAME</sequence>
<dbReference type="AlphaFoldDB" id="A0A415NFQ4"/>
<dbReference type="PROSITE" id="PS50853">
    <property type="entry name" value="FN3"/>
    <property type="match status" value="2"/>
</dbReference>
<dbReference type="CDD" id="cd00063">
    <property type="entry name" value="FN3"/>
    <property type="match status" value="1"/>
</dbReference>
<evidence type="ECO:0000313" key="3">
    <source>
        <dbReference type="EMBL" id="RHL96579.1"/>
    </source>
</evidence>
<feature type="domain" description="Fibronectin type-III" evidence="2">
    <location>
        <begin position="305"/>
        <end position="404"/>
    </location>
</feature>
<dbReference type="Pfam" id="PF13620">
    <property type="entry name" value="CarboxypepD_reg"/>
    <property type="match status" value="1"/>
</dbReference>
<organism evidence="3 4">
    <name type="scientific">Bacteroides intestinalis</name>
    <dbReference type="NCBI Taxonomy" id="329854"/>
    <lineage>
        <taxon>Bacteria</taxon>
        <taxon>Pseudomonadati</taxon>
        <taxon>Bacteroidota</taxon>
        <taxon>Bacteroidia</taxon>
        <taxon>Bacteroidales</taxon>
        <taxon>Bacteroidaceae</taxon>
        <taxon>Bacteroides</taxon>
    </lineage>
</organism>
<dbReference type="Pfam" id="PF19190">
    <property type="entry name" value="BACON_2"/>
    <property type="match status" value="2"/>
</dbReference>
<dbReference type="InterPro" id="IPR036116">
    <property type="entry name" value="FN3_sf"/>
</dbReference>
<keyword evidence="1" id="KW-0677">Repeat</keyword>
<proteinExistence type="predicted"/>
<dbReference type="InterPro" id="IPR008969">
    <property type="entry name" value="CarboxyPept-like_regulatory"/>
</dbReference>
<reference evidence="3 4" key="1">
    <citation type="submission" date="2018-08" db="EMBL/GenBank/DDBJ databases">
        <title>A genome reference for cultivated species of the human gut microbiota.</title>
        <authorList>
            <person name="Zou Y."/>
            <person name="Xue W."/>
            <person name="Luo G."/>
        </authorList>
    </citation>
    <scope>NUCLEOTIDE SEQUENCE [LARGE SCALE GENOMIC DNA]</scope>
    <source>
        <strain evidence="3 4">AF36-16BH</strain>
    </source>
</reference>
<comment type="caution">
    <text evidence="3">The sequence shown here is derived from an EMBL/GenBank/DDBJ whole genome shotgun (WGS) entry which is preliminary data.</text>
</comment>
<dbReference type="PANTHER" id="PTHR13817">
    <property type="entry name" value="TITIN"/>
    <property type="match status" value="1"/>
</dbReference>
<dbReference type="Gene3D" id="2.60.40.10">
    <property type="entry name" value="Immunoglobulins"/>
    <property type="match status" value="5"/>
</dbReference>
<dbReference type="RefSeq" id="WP_118422517.1">
    <property type="nucleotide sequence ID" value="NZ_JAJCKC010000001.1"/>
</dbReference>
<dbReference type="Gene3D" id="2.60.40.1120">
    <property type="entry name" value="Carboxypeptidase-like, regulatory domain"/>
    <property type="match status" value="1"/>
</dbReference>
<protein>
    <recommendedName>
        <fullName evidence="2">Fibronectin type-III domain-containing protein</fullName>
    </recommendedName>
</protein>
<name>A0A415NFQ4_9BACE</name>
<dbReference type="SUPFAM" id="SSF49464">
    <property type="entry name" value="Carboxypeptidase regulatory domain-like"/>
    <property type="match status" value="1"/>
</dbReference>